<dbReference type="PANTHER" id="PTHR47582:SF1">
    <property type="entry name" value="P450, PUTATIVE (EUROFUNG)-RELATED"/>
    <property type="match status" value="1"/>
</dbReference>
<dbReference type="SUPFAM" id="SSF48264">
    <property type="entry name" value="Cytochrome P450"/>
    <property type="match status" value="1"/>
</dbReference>
<keyword evidence="6 7" id="KW-0349">Heme</keyword>
<dbReference type="InterPro" id="IPR036396">
    <property type="entry name" value="Cyt_P450_sf"/>
</dbReference>
<sequence length="522" mass="57713">MMSILALESGFVSAAALAAVIPLLLMVAYLVANPVSMDPKEPPLVRPRVPFVGHILGILQHSWKYLDMTYAKYPNPILTLPMLSGKVYVVNDPELAQAALRNRSLSFDPFLRDLVKGMANTSAETMKVWDDPAFYGRWVKVLYGGMAGQSLLGLNISAVGKVAARMNEIGGNVVVEDLYRWNREMFTLASTDSLYGSMNPMRADKRLIEAYWDYEGDVHKLMVGLFPSLIAPRGHQGQKLVERAFQSFFDSNLHEGADVPPLVKERRELSKSFNMPSSAAAAIELLFLHGAISNTFPTYYWFFTRIFNQPALVARLREEVQGVIEETDCATDAKGKRVATLHIEKIEEKCQLLMSCFRETHRLYASGILARKVMADTTISDGKTSYVLKKDCQVQGPQTILHLSPHIWGDDAVEFVGDRFLKMAKKKGEAVANFAPRGFLGFGGGKHICPGRYFAMGELLGSIALLISGFDITNERGDAITAPKPTGVPLTGSLGKPVPGSDLKGRIRRRPGWENVQWEVAA</sequence>
<dbReference type="EMBL" id="LFIV01000122">
    <property type="protein sequence ID" value="KZL68694.1"/>
    <property type="molecule type" value="Genomic_DNA"/>
</dbReference>
<evidence type="ECO:0000256" key="2">
    <source>
        <dbReference type="ARBA" id="ARBA00010617"/>
    </source>
</evidence>
<evidence type="ECO:0000256" key="4">
    <source>
        <dbReference type="ARBA" id="ARBA00023004"/>
    </source>
</evidence>
<comment type="caution">
    <text evidence="8">The sequence shown here is derived from an EMBL/GenBank/DDBJ whole genome shotgun (WGS) entry which is preliminary data.</text>
</comment>
<dbReference type="GO" id="GO:0020037">
    <property type="term" value="F:heme binding"/>
    <property type="evidence" value="ECO:0007669"/>
    <property type="project" value="InterPro"/>
</dbReference>
<dbReference type="PROSITE" id="PS00086">
    <property type="entry name" value="CYTOCHROME_P450"/>
    <property type="match status" value="1"/>
</dbReference>
<dbReference type="PRINTS" id="PR00465">
    <property type="entry name" value="EP450IV"/>
</dbReference>
<keyword evidence="5 7" id="KW-0503">Monooxygenase</keyword>
<evidence type="ECO:0000313" key="8">
    <source>
        <dbReference type="EMBL" id="KZL68694.1"/>
    </source>
</evidence>
<reference evidence="8 9" key="1">
    <citation type="submission" date="2015-06" db="EMBL/GenBank/DDBJ databases">
        <title>Survival trade-offs in plant roots during colonization by closely related pathogenic and mutualistic fungi.</title>
        <authorList>
            <person name="Hacquard S."/>
            <person name="Kracher B."/>
            <person name="Hiruma K."/>
            <person name="Weinman A."/>
            <person name="Muench P."/>
            <person name="Garrido Oter R."/>
            <person name="Ver Loren van Themaat E."/>
            <person name="Dallerey J.-F."/>
            <person name="Damm U."/>
            <person name="Henrissat B."/>
            <person name="Lespinet O."/>
            <person name="Thon M."/>
            <person name="Kemen E."/>
            <person name="McHardy A.C."/>
            <person name="Schulze-Lefert P."/>
            <person name="O'Connell R.J."/>
        </authorList>
    </citation>
    <scope>NUCLEOTIDE SEQUENCE [LARGE SCALE GENOMIC DNA]</scope>
    <source>
        <strain evidence="8 9">0861</strain>
    </source>
</reference>
<dbReference type="Pfam" id="PF00067">
    <property type="entry name" value="p450"/>
    <property type="match status" value="1"/>
</dbReference>
<evidence type="ECO:0000256" key="3">
    <source>
        <dbReference type="ARBA" id="ARBA00022723"/>
    </source>
</evidence>
<accession>A0A161VD61</accession>
<dbReference type="GO" id="GO:0016705">
    <property type="term" value="F:oxidoreductase activity, acting on paired donors, with incorporation or reduction of molecular oxygen"/>
    <property type="evidence" value="ECO:0007669"/>
    <property type="project" value="InterPro"/>
</dbReference>
<dbReference type="GO" id="GO:0005506">
    <property type="term" value="F:iron ion binding"/>
    <property type="evidence" value="ECO:0007669"/>
    <property type="project" value="InterPro"/>
</dbReference>
<dbReference type="GO" id="GO:0004497">
    <property type="term" value="F:monooxygenase activity"/>
    <property type="evidence" value="ECO:0007669"/>
    <property type="project" value="UniProtKB-KW"/>
</dbReference>
<dbReference type="PANTHER" id="PTHR47582">
    <property type="entry name" value="P450, PUTATIVE (EUROFUNG)-RELATED"/>
    <property type="match status" value="1"/>
</dbReference>
<comment type="similarity">
    <text evidence="2 7">Belongs to the cytochrome P450 family.</text>
</comment>
<evidence type="ECO:0000256" key="1">
    <source>
        <dbReference type="ARBA" id="ARBA00001971"/>
    </source>
</evidence>
<keyword evidence="3 6" id="KW-0479">Metal-binding</keyword>
<keyword evidence="9" id="KW-1185">Reference proteome</keyword>
<evidence type="ECO:0000256" key="6">
    <source>
        <dbReference type="PIRSR" id="PIRSR602403-1"/>
    </source>
</evidence>
<gene>
    <name evidence="8" type="ORF">CT0861_03829</name>
</gene>
<dbReference type="InterPro" id="IPR001128">
    <property type="entry name" value="Cyt_P450"/>
</dbReference>
<dbReference type="InterPro" id="IPR002403">
    <property type="entry name" value="Cyt_P450_E_grp-IV"/>
</dbReference>
<dbReference type="CDD" id="cd11040">
    <property type="entry name" value="CYP7_CYP8-like"/>
    <property type="match status" value="1"/>
</dbReference>
<dbReference type="Proteomes" id="UP000076552">
    <property type="component" value="Unassembled WGS sequence"/>
</dbReference>
<organism evidence="8 9">
    <name type="scientific">Colletotrichum tofieldiae</name>
    <dbReference type="NCBI Taxonomy" id="708197"/>
    <lineage>
        <taxon>Eukaryota</taxon>
        <taxon>Fungi</taxon>
        <taxon>Dikarya</taxon>
        <taxon>Ascomycota</taxon>
        <taxon>Pezizomycotina</taxon>
        <taxon>Sordariomycetes</taxon>
        <taxon>Hypocreomycetidae</taxon>
        <taxon>Glomerellales</taxon>
        <taxon>Glomerellaceae</taxon>
        <taxon>Colletotrichum</taxon>
        <taxon>Colletotrichum spaethianum species complex</taxon>
    </lineage>
</organism>
<dbReference type="AlphaFoldDB" id="A0A161VD61"/>
<protein>
    <submittedName>
        <fullName evidence="8">Prostacyclin synthase</fullName>
    </submittedName>
</protein>
<comment type="cofactor">
    <cofactor evidence="1 6">
        <name>heme</name>
        <dbReference type="ChEBI" id="CHEBI:30413"/>
    </cofactor>
</comment>
<dbReference type="InterPro" id="IPR017972">
    <property type="entry name" value="Cyt_P450_CS"/>
</dbReference>
<dbReference type="STRING" id="708197.A0A161VD61"/>
<evidence type="ECO:0000256" key="7">
    <source>
        <dbReference type="RuleBase" id="RU000461"/>
    </source>
</evidence>
<evidence type="ECO:0000256" key="5">
    <source>
        <dbReference type="ARBA" id="ARBA00023033"/>
    </source>
</evidence>
<name>A0A161VD61_9PEZI</name>
<dbReference type="InterPro" id="IPR053007">
    <property type="entry name" value="CYP450_monoxygenase_sec-met"/>
</dbReference>
<keyword evidence="7" id="KW-0560">Oxidoreductase</keyword>
<keyword evidence="4 6" id="KW-0408">Iron</keyword>
<dbReference type="Gene3D" id="1.10.630.10">
    <property type="entry name" value="Cytochrome P450"/>
    <property type="match status" value="1"/>
</dbReference>
<evidence type="ECO:0000313" key="9">
    <source>
        <dbReference type="Proteomes" id="UP000076552"/>
    </source>
</evidence>
<feature type="binding site" description="axial binding residue" evidence="6">
    <location>
        <position position="449"/>
    </location>
    <ligand>
        <name>heme</name>
        <dbReference type="ChEBI" id="CHEBI:30413"/>
    </ligand>
    <ligandPart>
        <name>Fe</name>
        <dbReference type="ChEBI" id="CHEBI:18248"/>
    </ligandPart>
</feature>
<proteinExistence type="inferred from homology"/>